<accession>A0A1V5SLU2</accession>
<organism evidence="8">
    <name type="scientific">Candidatus Atribacter allofermentans</name>
    <dbReference type="NCBI Taxonomy" id="1852833"/>
    <lineage>
        <taxon>Bacteria</taxon>
        <taxon>Pseudomonadati</taxon>
        <taxon>Atribacterota</taxon>
        <taxon>Atribacteria</taxon>
        <taxon>Atribacterales</taxon>
        <taxon>Atribacteraceae</taxon>
        <taxon>Atribacter</taxon>
    </lineage>
</organism>
<sequence>MVNIADDVAKLPRSGIRELMGMALTIPDAIHLEIGEPHFPTPSFILEGLKEFYSKGDIKYTPTVGIHSLRDKIAKKLLKEKNWKVEADDVVILPGSLFGTVVAFRTILDPGDEALIPDPGFTNHFSQVELSGGRIKRYFLLPENNYLPDFESIRKSITPRTKMILVNTPSNPLGVVFPEKVMQSISDLAEEYNLVVVSDEAYEKYIYQGEHFGMYRYVRPERLISIFSFSKTYALTGWRVGYMVVPKDLLIHLMKVSEYMIACTSHLSQKAAEIALDMPEEEIKKMVDSYRQNCDLCCSGLEKAGFKVYRPGGGYYVWVDIREFSMKSLEFCKKLLQKSHVAVAPGDTFGQSSDGFIRISICRKKEEIEEGIKRIIAARSEL</sequence>
<comment type="caution">
    <text evidence="8">The sequence shown here is derived from an EMBL/GenBank/DDBJ whole genome shotgun (WGS) entry which is preliminary data.</text>
</comment>
<dbReference type="InterPro" id="IPR015424">
    <property type="entry name" value="PyrdxlP-dep_Trfase"/>
</dbReference>
<evidence type="ECO:0000256" key="2">
    <source>
        <dbReference type="ARBA" id="ARBA00007441"/>
    </source>
</evidence>
<protein>
    <recommendedName>
        <fullName evidence="6">Aminotransferase</fullName>
        <ecNumber evidence="6">2.6.1.-</ecNumber>
    </recommendedName>
</protein>
<dbReference type="InterPro" id="IPR050596">
    <property type="entry name" value="AspAT/PAT-like"/>
</dbReference>
<dbReference type="InterPro" id="IPR004839">
    <property type="entry name" value="Aminotransferase_I/II_large"/>
</dbReference>
<dbReference type="InterPro" id="IPR015422">
    <property type="entry name" value="PyrdxlP-dep_Trfase_small"/>
</dbReference>
<proteinExistence type="inferred from homology"/>
<gene>
    <name evidence="8" type="primary">aspC</name>
    <name evidence="8" type="ORF">BWY41_01698</name>
</gene>
<keyword evidence="5" id="KW-0663">Pyridoxal phosphate</keyword>
<dbReference type="Gene3D" id="3.90.1150.10">
    <property type="entry name" value="Aspartate Aminotransferase, domain 1"/>
    <property type="match status" value="1"/>
</dbReference>
<dbReference type="InterPro" id="IPR004838">
    <property type="entry name" value="NHTrfase_class1_PyrdxlP-BS"/>
</dbReference>
<evidence type="ECO:0000256" key="1">
    <source>
        <dbReference type="ARBA" id="ARBA00001933"/>
    </source>
</evidence>
<dbReference type="SUPFAM" id="SSF53383">
    <property type="entry name" value="PLP-dependent transferases"/>
    <property type="match status" value="1"/>
</dbReference>
<dbReference type="Proteomes" id="UP000485569">
    <property type="component" value="Unassembled WGS sequence"/>
</dbReference>
<evidence type="ECO:0000259" key="7">
    <source>
        <dbReference type="Pfam" id="PF00155"/>
    </source>
</evidence>
<evidence type="ECO:0000256" key="4">
    <source>
        <dbReference type="ARBA" id="ARBA00022679"/>
    </source>
</evidence>
<evidence type="ECO:0000256" key="6">
    <source>
        <dbReference type="RuleBase" id="RU000481"/>
    </source>
</evidence>
<dbReference type="GO" id="GO:0006520">
    <property type="term" value="P:amino acid metabolic process"/>
    <property type="evidence" value="ECO:0007669"/>
    <property type="project" value="InterPro"/>
</dbReference>
<dbReference type="AlphaFoldDB" id="A0A1V5SLU2"/>
<dbReference type="GO" id="GO:0030170">
    <property type="term" value="F:pyridoxal phosphate binding"/>
    <property type="evidence" value="ECO:0007669"/>
    <property type="project" value="InterPro"/>
</dbReference>
<comment type="similarity">
    <text evidence="2 6">Belongs to the class-I pyridoxal-phosphate-dependent aminotransferase family.</text>
</comment>
<dbReference type="PANTHER" id="PTHR46383:SF1">
    <property type="entry name" value="ASPARTATE AMINOTRANSFERASE"/>
    <property type="match status" value="1"/>
</dbReference>
<keyword evidence="4 6" id="KW-0808">Transferase</keyword>
<evidence type="ECO:0000256" key="5">
    <source>
        <dbReference type="ARBA" id="ARBA00022898"/>
    </source>
</evidence>
<dbReference type="InterPro" id="IPR015421">
    <property type="entry name" value="PyrdxlP-dep_Trfase_major"/>
</dbReference>
<evidence type="ECO:0000256" key="3">
    <source>
        <dbReference type="ARBA" id="ARBA00022576"/>
    </source>
</evidence>
<dbReference type="CDD" id="cd00609">
    <property type="entry name" value="AAT_like"/>
    <property type="match status" value="1"/>
</dbReference>
<name>A0A1V5SLU2_9BACT</name>
<reference evidence="8" key="1">
    <citation type="submission" date="2017-02" db="EMBL/GenBank/DDBJ databases">
        <title>Delving into the versatile metabolic prowess of the omnipresent phylum Bacteroidetes.</title>
        <authorList>
            <person name="Nobu M.K."/>
            <person name="Mei R."/>
            <person name="Narihiro T."/>
            <person name="Kuroda K."/>
            <person name="Liu W.-T."/>
        </authorList>
    </citation>
    <scope>NUCLEOTIDE SEQUENCE</scope>
    <source>
        <strain evidence="8">ADurb.Bin276</strain>
    </source>
</reference>
<dbReference type="Pfam" id="PF00155">
    <property type="entry name" value="Aminotran_1_2"/>
    <property type="match status" value="1"/>
</dbReference>
<dbReference type="PANTHER" id="PTHR46383">
    <property type="entry name" value="ASPARTATE AMINOTRANSFERASE"/>
    <property type="match status" value="1"/>
</dbReference>
<dbReference type="Gene3D" id="3.40.640.10">
    <property type="entry name" value="Type I PLP-dependent aspartate aminotransferase-like (Major domain)"/>
    <property type="match status" value="1"/>
</dbReference>
<comment type="cofactor">
    <cofactor evidence="1 6">
        <name>pyridoxal 5'-phosphate</name>
        <dbReference type="ChEBI" id="CHEBI:597326"/>
    </cofactor>
</comment>
<dbReference type="PROSITE" id="PS00105">
    <property type="entry name" value="AA_TRANSFER_CLASS_1"/>
    <property type="match status" value="1"/>
</dbReference>
<dbReference type="EC" id="2.6.1.-" evidence="6"/>
<feature type="domain" description="Aminotransferase class I/classII large" evidence="7">
    <location>
        <begin position="28"/>
        <end position="375"/>
    </location>
</feature>
<evidence type="ECO:0000313" key="8">
    <source>
        <dbReference type="EMBL" id="OQA55284.1"/>
    </source>
</evidence>
<keyword evidence="3 6" id="KW-0032">Aminotransferase</keyword>
<dbReference type="EMBL" id="MWBQ01000166">
    <property type="protein sequence ID" value="OQA55284.1"/>
    <property type="molecule type" value="Genomic_DNA"/>
</dbReference>
<dbReference type="GO" id="GO:0008483">
    <property type="term" value="F:transaminase activity"/>
    <property type="evidence" value="ECO:0007669"/>
    <property type="project" value="UniProtKB-KW"/>
</dbReference>